<proteinExistence type="inferred from homology"/>
<evidence type="ECO:0000313" key="4">
    <source>
        <dbReference type="EMBL" id="BED91532.1"/>
    </source>
</evidence>
<dbReference type="NCBIfam" id="TIGR00377">
    <property type="entry name" value="ant_ant_sig"/>
    <property type="match status" value="1"/>
</dbReference>
<dbReference type="PANTHER" id="PTHR33495:SF2">
    <property type="entry name" value="ANTI-SIGMA FACTOR ANTAGONIST TM_1081-RELATED"/>
    <property type="match status" value="1"/>
</dbReference>
<organism evidence="4">
    <name type="scientific">Candidatus Improbicoccus pseudotrichonymphae</name>
    <dbReference type="NCBI Taxonomy" id="3033792"/>
    <lineage>
        <taxon>Bacteria</taxon>
        <taxon>Bacillati</taxon>
        <taxon>Bacillota</taxon>
        <taxon>Clostridia</taxon>
        <taxon>Candidatus Improbicoccus</taxon>
    </lineage>
</organism>
<dbReference type="Gene3D" id="3.30.750.24">
    <property type="entry name" value="STAS domain"/>
    <property type="match status" value="1"/>
</dbReference>
<evidence type="ECO:0000259" key="3">
    <source>
        <dbReference type="PROSITE" id="PS50801"/>
    </source>
</evidence>
<evidence type="ECO:0000256" key="1">
    <source>
        <dbReference type="ARBA" id="ARBA00009013"/>
    </source>
</evidence>
<comment type="similarity">
    <text evidence="1 2">Belongs to the anti-sigma-factor antagonist family.</text>
</comment>
<dbReference type="Proteomes" id="UP001337580">
    <property type="component" value="Chromosome"/>
</dbReference>
<dbReference type="PANTHER" id="PTHR33495">
    <property type="entry name" value="ANTI-SIGMA FACTOR ANTAGONIST TM_1081-RELATED-RELATED"/>
    <property type="match status" value="1"/>
</dbReference>
<evidence type="ECO:0000256" key="2">
    <source>
        <dbReference type="RuleBase" id="RU003749"/>
    </source>
</evidence>
<dbReference type="KEGG" id="ips:CfP315_0020"/>
<gene>
    <name evidence="4" type="ORF">CfP315_0020</name>
</gene>
<dbReference type="AlphaFoldDB" id="A0AA48I0J8"/>
<dbReference type="Pfam" id="PF01740">
    <property type="entry name" value="STAS"/>
    <property type="match status" value="1"/>
</dbReference>
<dbReference type="InterPro" id="IPR002645">
    <property type="entry name" value="STAS_dom"/>
</dbReference>
<protein>
    <recommendedName>
        <fullName evidence="2">Anti-sigma factor antagonist</fullName>
    </recommendedName>
</protein>
<name>A0AA48I0J8_9FIRM</name>
<dbReference type="InterPro" id="IPR003658">
    <property type="entry name" value="Anti-sigma_ant"/>
</dbReference>
<reference evidence="4" key="1">
    <citation type="journal article" date="2023" name="ISME J.">
        <title>Emergence of putative energy parasites within Clostridia revealed by genome analysis of a novel endosymbiotic clade.</title>
        <authorList>
            <person name="Takahashi K."/>
            <person name="Kuwahara H."/>
            <person name="Horikawa Y."/>
            <person name="Izawa K."/>
            <person name="Kato D."/>
            <person name="Inagaki T."/>
            <person name="Yuki M."/>
            <person name="Ohkuma M."/>
            <person name="Hongoh Y."/>
        </authorList>
    </citation>
    <scope>NUCLEOTIDE SEQUENCE</scope>
    <source>
        <strain evidence="4">CfP3-15</strain>
    </source>
</reference>
<dbReference type="GO" id="GO:0043856">
    <property type="term" value="F:anti-sigma factor antagonist activity"/>
    <property type="evidence" value="ECO:0007669"/>
    <property type="project" value="InterPro"/>
</dbReference>
<dbReference type="PROSITE" id="PS50801">
    <property type="entry name" value="STAS"/>
    <property type="match status" value="1"/>
</dbReference>
<feature type="domain" description="STAS" evidence="3">
    <location>
        <begin position="25"/>
        <end position="113"/>
    </location>
</feature>
<dbReference type="InterPro" id="IPR036513">
    <property type="entry name" value="STAS_dom_sf"/>
</dbReference>
<accession>A0AA48I0J8</accession>
<dbReference type="CDD" id="cd07043">
    <property type="entry name" value="STAS_anti-anti-sigma_factors"/>
    <property type="match status" value="1"/>
</dbReference>
<dbReference type="SUPFAM" id="SSF52091">
    <property type="entry name" value="SpoIIaa-like"/>
    <property type="match status" value="1"/>
</dbReference>
<dbReference type="EMBL" id="AP027924">
    <property type="protein sequence ID" value="BED91532.1"/>
    <property type="molecule type" value="Genomic_DNA"/>
</dbReference>
<sequence>MDKFIPRGCHDNKGKVNLNYDGIDLVAMLSGDIDHHSTQEIKTYIDDEIIKRNPSCLVIDFKNVRFMDSSGIGLVLGRYKKLGYKNSRIRIINIPERLYRIFKISGLKVLGIL</sequence>